<name>A0A9P6REM7_9FUNG</name>
<dbReference type="OrthoDB" id="2440113at2759"/>
<sequence length="203" mass="20714">MFNIFQAALLLLAGLSLAMAQLPTFNNTPGLTMQSPFNGMTVTQNSVTLVQGLIPGNQLLTFTITTAKTDGSSNITLGTSKTPTTGRVFMLWNVTSANYPVGDYILEVIAVQTGVAPVPTGSASTSAPAPPAATIVPGAPLSTYTWRALLHVANAPPASKSSPNTASALTQLGAGSMYAGGIAILYKMAVAMVALALGCVLTL</sequence>
<feature type="signal peptide" evidence="2">
    <location>
        <begin position="1"/>
        <end position="20"/>
    </location>
</feature>
<organism evidence="3 4">
    <name type="scientific">Dissophora globulifera</name>
    <dbReference type="NCBI Taxonomy" id="979702"/>
    <lineage>
        <taxon>Eukaryota</taxon>
        <taxon>Fungi</taxon>
        <taxon>Fungi incertae sedis</taxon>
        <taxon>Mucoromycota</taxon>
        <taxon>Mortierellomycotina</taxon>
        <taxon>Mortierellomycetes</taxon>
        <taxon>Mortierellales</taxon>
        <taxon>Mortierellaceae</taxon>
        <taxon>Dissophora</taxon>
    </lineage>
</organism>
<keyword evidence="1" id="KW-0812">Transmembrane</keyword>
<keyword evidence="1" id="KW-0472">Membrane</keyword>
<dbReference type="Proteomes" id="UP000738325">
    <property type="component" value="Unassembled WGS sequence"/>
</dbReference>
<proteinExistence type="predicted"/>
<evidence type="ECO:0000313" key="4">
    <source>
        <dbReference type="Proteomes" id="UP000738325"/>
    </source>
</evidence>
<comment type="caution">
    <text evidence="3">The sequence shown here is derived from an EMBL/GenBank/DDBJ whole genome shotgun (WGS) entry which is preliminary data.</text>
</comment>
<evidence type="ECO:0000256" key="1">
    <source>
        <dbReference type="SAM" id="Phobius"/>
    </source>
</evidence>
<gene>
    <name evidence="3" type="ORF">BGZ99_005497</name>
</gene>
<keyword evidence="1" id="KW-1133">Transmembrane helix</keyword>
<dbReference type="EMBL" id="JAAAIP010000357">
    <property type="protein sequence ID" value="KAG0318710.1"/>
    <property type="molecule type" value="Genomic_DNA"/>
</dbReference>
<feature type="transmembrane region" description="Helical" evidence="1">
    <location>
        <begin position="177"/>
        <end position="201"/>
    </location>
</feature>
<evidence type="ECO:0000256" key="2">
    <source>
        <dbReference type="SAM" id="SignalP"/>
    </source>
</evidence>
<keyword evidence="2" id="KW-0732">Signal</keyword>
<keyword evidence="4" id="KW-1185">Reference proteome</keyword>
<protein>
    <submittedName>
        <fullName evidence="3">Uncharacterized protein</fullName>
    </submittedName>
</protein>
<evidence type="ECO:0000313" key="3">
    <source>
        <dbReference type="EMBL" id="KAG0318710.1"/>
    </source>
</evidence>
<feature type="chain" id="PRO_5040174293" evidence="2">
    <location>
        <begin position="21"/>
        <end position="203"/>
    </location>
</feature>
<reference evidence="3" key="1">
    <citation type="journal article" date="2020" name="Fungal Divers.">
        <title>Resolving the Mortierellaceae phylogeny through synthesis of multi-gene phylogenetics and phylogenomics.</title>
        <authorList>
            <person name="Vandepol N."/>
            <person name="Liber J."/>
            <person name="Desiro A."/>
            <person name="Na H."/>
            <person name="Kennedy M."/>
            <person name="Barry K."/>
            <person name="Grigoriev I.V."/>
            <person name="Miller A.N."/>
            <person name="O'Donnell K."/>
            <person name="Stajich J.E."/>
            <person name="Bonito G."/>
        </authorList>
    </citation>
    <scope>NUCLEOTIDE SEQUENCE</scope>
    <source>
        <strain evidence="3">REB-010B</strain>
    </source>
</reference>
<accession>A0A9P6REM7</accession>
<dbReference type="AlphaFoldDB" id="A0A9P6REM7"/>